<accession>A0ABP6X598</accession>
<protein>
    <recommendedName>
        <fullName evidence="5">Radical SAM core domain-containing protein</fullName>
    </recommendedName>
</protein>
<dbReference type="InterPro" id="IPR058240">
    <property type="entry name" value="rSAM_sf"/>
</dbReference>
<dbReference type="InterPro" id="IPR007197">
    <property type="entry name" value="rSAM"/>
</dbReference>
<dbReference type="InterPro" id="IPR013785">
    <property type="entry name" value="Aldolase_TIM"/>
</dbReference>
<dbReference type="InterPro" id="IPR050377">
    <property type="entry name" value="Radical_SAM_PqqE_MftC-like"/>
</dbReference>
<evidence type="ECO:0000256" key="2">
    <source>
        <dbReference type="ARBA" id="ARBA00022723"/>
    </source>
</evidence>
<dbReference type="Pfam" id="PF04055">
    <property type="entry name" value="Radical_SAM"/>
    <property type="match status" value="1"/>
</dbReference>
<organism evidence="6 7">
    <name type="scientific">Streptomyces osmaniensis</name>
    <dbReference type="NCBI Taxonomy" id="593134"/>
    <lineage>
        <taxon>Bacteria</taxon>
        <taxon>Bacillati</taxon>
        <taxon>Actinomycetota</taxon>
        <taxon>Actinomycetes</taxon>
        <taxon>Kitasatosporales</taxon>
        <taxon>Streptomycetaceae</taxon>
        <taxon>Streptomyces</taxon>
    </lineage>
</organism>
<keyword evidence="1" id="KW-0949">S-adenosyl-L-methionine</keyword>
<evidence type="ECO:0000256" key="4">
    <source>
        <dbReference type="ARBA" id="ARBA00023014"/>
    </source>
</evidence>
<feature type="domain" description="Radical SAM core" evidence="5">
    <location>
        <begin position="4"/>
        <end position="214"/>
    </location>
</feature>
<evidence type="ECO:0000256" key="3">
    <source>
        <dbReference type="ARBA" id="ARBA00023004"/>
    </source>
</evidence>
<keyword evidence="7" id="KW-1185">Reference proteome</keyword>
<dbReference type="PROSITE" id="PS51918">
    <property type="entry name" value="RADICAL_SAM"/>
    <property type="match status" value="1"/>
</dbReference>
<proteinExistence type="predicted"/>
<dbReference type="RefSeq" id="WP_346183455.1">
    <property type="nucleotide sequence ID" value="NZ_BAABCE010000009.1"/>
</dbReference>
<keyword evidence="2" id="KW-0479">Metal-binding</keyword>
<gene>
    <name evidence="6" type="ORF">GCM10022295_48430</name>
</gene>
<evidence type="ECO:0000256" key="1">
    <source>
        <dbReference type="ARBA" id="ARBA00022691"/>
    </source>
</evidence>
<dbReference type="EMBL" id="BAABCE010000009">
    <property type="protein sequence ID" value="GAA3560574.1"/>
    <property type="molecule type" value="Genomic_DNA"/>
</dbReference>
<comment type="caution">
    <text evidence="6">The sequence shown here is derived from an EMBL/GenBank/DDBJ whole genome shotgun (WGS) entry which is preliminary data.</text>
</comment>
<evidence type="ECO:0000259" key="5">
    <source>
        <dbReference type="PROSITE" id="PS51918"/>
    </source>
</evidence>
<keyword evidence="3" id="KW-0408">Iron</keyword>
<sequence>MKLTGGQAVLQLHPSRRCNLSCRHCYSLSGPEVDAALPLALLQQVTREAAGLGYRVVGVSGGEPLLYPELPPLLRTARDAGMRTTVTTNGMLLTERRLSELAPLTDVLAISLDGHPDWHNRLRGNPRAFGVLDRRMKAVERSGIPCAFIKTLTLENLAELEFVVAYAQAHGAGGVQVHPLEPEGAALDNLAECTRTPGSLFSRSSPLVVETDGRVSPLTYGFPDTFALGDVRARRLTDLVESWDAGPFLELCANVARQLESGGAAFNWYEEINRQARRQGGVTAPTG</sequence>
<keyword evidence="4" id="KW-0411">Iron-sulfur</keyword>
<reference evidence="7" key="1">
    <citation type="journal article" date="2019" name="Int. J. Syst. Evol. Microbiol.">
        <title>The Global Catalogue of Microorganisms (GCM) 10K type strain sequencing project: providing services to taxonomists for standard genome sequencing and annotation.</title>
        <authorList>
            <consortium name="The Broad Institute Genomics Platform"/>
            <consortium name="The Broad Institute Genome Sequencing Center for Infectious Disease"/>
            <person name="Wu L."/>
            <person name="Ma J."/>
        </authorList>
    </citation>
    <scope>NUCLEOTIDE SEQUENCE [LARGE SCALE GENOMIC DNA]</scope>
    <source>
        <strain evidence="7">JCM 17656</strain>
    </source>
</reference>
<dbReference type="Proteomes" id="UP001500707">
    <property type="component" value="Unassembled WGS sequence"/>
</dbReference>
<name>A0ABP6X598_9ACTN</name>
<dbReference type="SFLD" id="SFLDS00029">
    <property type="entry name" value="Radical_SAM"/>
    <property type="match status" value="1"/>
</dbReference>
<dbReference type="SFLD" id="SFLDG01067">
    <property type="entry name" value="SPASM/twitch_domain_containing"/>
    <property type="match status" value="1"/>
</dbReference>
<dbReference type="PANTHER" id="PTHR11228:SF7">
    <property type="entry name" value="PQQA PEPTIDE CYCLASE"/>
    <property type="match status" value="1"/>
</dbReference>
<evidence type="ECO:0000313" key="7">
    <source>
        <dbReference type="Proteomes" id="UP001500707"/>
    </source>
</evidence>
<dbReference type="CDD" id="cd01335">
    <property type="entry name" value="Radical_SAM"/>
    <property type="match status" value="1"/>
</dbReference>
<dbReference type="SUPFAM" id="SSF102114">
    <property type="entry name" value="Radical SAM enzymes"/>
    <property type="match status" value="1"/>
</dbReference>
<dbReference type="PANTHER" id="PTHR11228">
    <property type="entry name" value="RADICAL SAM DOMAIN PROTEIN"/>
    <property type="match status" value="1"/>
</dbReference>
<evidence type="ECO:0000313" key="6">
    <source>
        <dbReference type="EMBL" id="GAA3560574.1"/>
    </source>
</evidence>
<dbReference type="Gene3D" id="3.20.20.70">
    <property type="entry name" value="Aldolase class I"/>
    <property type="match status" value="1"/>
</dbReference>